<name>A0A1G4IP64_9SACH</name>
<dbReference type="PANTHER" id="PTHR21277">
    <property type="entry name" value="TRANSCRIPTIONAL ADAPTER 1"/>
    <property type="match status" value="1"/>
</dbReference>
<dbReference type="PANTHER" id="PTHR21277:SF5">
    <property type="entry name" value="TRANSCRIPTIONAL ADAPTER 1"/>
    <property type="match status" value="1"/>
</dbReference>
<feature type="compositionally biased region" description="Polar residues" evidence="5">
    <location>
        <begin position="148"/>
        <end position="161"/>
    </location>
</feature>
<gene>
    <name evidence="6" type="ORF">LANO_0A02674G</name>
</gene>
<dbReference type="InterPro" id="IPR024738">
    <property type="entry name" value="Hfi1/Tada1"/>
</dbReference>
<keyword evidence="7" id="KW-1185">Reference proteome</keyword>
<evidence type="ECO:0000256" key="2">
    <source>
        <dbReference type="ARBA" id="ARBA00023015"/>
    </source>
</evidence>
<dbReference type="Proteomes" id="UP000189911">
    <property type="component" value="Chromosome A"/>
</dbReference>
<reference evidence="7" key="1">
    <citation type="submission" date="2016-03" db="EMBL/GenBank/DDBJ databases">
        <authorList>
            <person name="Devillers Hugo."/>
        </authorList>
    </citation>
    <scope>NUCLEOTIDE SEQUENCE [LARGE SCALE GENOMIC DNA]</scope>
</reference>
<evidence type="ECO:0000313" key="6">
    <source>
        <dbReference type="EMBL" id="SCU78306.1"/>
    </source>
</evidence>
<dbReference type="OrthoDB" id="10264870at2759"/>
<dbReference type="CDD" id="cd22933">
    <property type="entry name" value="HFD_HFI1"/>
    <property type="match status" value="1"/>
</dbReference>
<dbReference type="Pfam" id="PF12767">
    <property type="entry name" value="SAGA-Tad1"/>
    <property type="match status" value="1"/>
</dbReference>
<sequence>MSMVQPQNTAMTAETVPKYPGAVSVPNNVKISSSSVSTAPAASTATHAGTQTVRLNMEKMVESFSEVLGKENWNKYAHIISLFILGKLSRKELVNELDLLFNFPQDLSGLSHMQRSALSHGNLIRMHNQLLLAILANSLRGSPLGESTEGSWGFNNGTTSANKKRSNKHNSQIDTYKKIVMSLPAEDRGRLKTITKEAGKRGFVLCSVLQARLHTIPKIPIVTNPETLKRVKASNLKTPLEWSQEIVNGFSAPLATESYALPDNDSLYLRMISIAREHGLVGAVDGRCVEIMTLALENYLKNLVESAIDTVRYRKKYHSDYYDLNDDGFYQGVTGDDESQMGEDGEPSHDIRSISNEEMSETLSIYPNLVAPTGAYLNLNMCGLMNDDELVNTKSSIDDLPDFLDEKPNFTPVDDKNVGSRDELKWLIKQILTKD</sequence>
<evidence type="ECO:0000256" key="1">
    <source>
        <dbReference type="ARBA" id="ARBA00004123"/>
    </source>
</evidence>
<comment type="subcellular location">
    <subcellularLocation>
        <location evidence="1">Nucleus</location>
    </subcellularLocation>
</comment>
<dbReference type="GO" id="GO:0003713">
    <property type="term" value="F:transcription coactivator activity"/>
    <property type="evidence" value="ECO:0007669"/>
    <property type="project" value="TreeGrafter"/>
</dbReference>
<keyword evidence="4" id="KW-0539">Nucleus</keyword>
<dbReference type="GO" id="GO:0000124">
    <property type="term" value="C:SAGA complex"/>
    <property type="evidence" value="ECO:0007669"/>
    <property type="project" value="UniProtKB-ARBA"/>
</dbReference>
<evidence type="ECO:0000256" key="5">
    <source>
        <dbReference type="SAM" id="MobiDB-lite"/>
    </source>
</evidence>
<keyword evidence="2" id="KW-0805">Transcription regulation</keyword>
<proteinExistence type="predicted"/>
<accession>A0A1G4IP64</accession>
<evidence type="ECO:0000256" key="4">
    <source>
        <dbReference type="ARBA" id="ARBA00023242"/>
    </source>
</evidence>
<keyword evidence="3" id="KW-0804">Transcription</keyword>
<dbReference type="AlphaFoldDB" id="A0A1G4IP64"/>
<dbReference type="EMBL" id="LT598449">
    <property type="protein sequence ID" value="SCU78306.1"/>
    <property type="molecule type" value="Genomic_DNA"/>
</dbReference>
<feature type="region of interest" description="Disordered" evidence="5">
    <location>
        <begin position="147"/>
        <end position="169"/>
    </location>
</feature>
<evidence type="ECO:0000313" key="7">
    <source>
        <dbReference type="Proteomes" id="UP000189911"/>
    </source>
</evidence>
<protein>
    <submittedName>
        <fullName evidence="6">LANO_0A02674g1_1</fullName>
    </submittedName>
</protein>
<organism evidence="6 7">
    <name type="scientific">Lachancea nothofagi CBS 11611</name>
    <dbReference type="NCBI Taxonomy" id="1266666"/>
    <lineage>
        <taxon>Eukaryota</taxon>
        <taxon>Fungi</taxon>
        <taxon>Dikarya</taxon>
        <taxon>Ascomycota</taxon>
        <taxon>Saccharomycotina</taxon>
        <taxon>Saccharomycetes</taxon>
        <taxon>Saccharomycetales</taxon>
        <taxon>Saccharomycetaceae</taxon>
        <taxon>Lachancea</taxon>
    </lineage>
</organism>
<dbReference type="GO" id="GO:0006357">
    <property type="term" value="P:regulation of transcription by RNA polymerase II"/>
    <property type="evidence" value="ECO:0007669"/>
    <property type="project" value="TreeGrafter"/>
</dbReference>
<dbReference type="GO" id="GO:0005634">
    <property type="term" value="C:nucleus"/>
    <property type="evidence" value="ECO:0007669"/>
    <property type="project" value="UniProtKB-SubCell"/>
</dbReference>
<evidence type="ECO:0000256" key="3">
    <source>
        <dbReference type="ARBA" id="ARBA00023163"/>
    </source>
</evidence>